<accession>A0A841BV18</accession>
<dbReference type="Proteomes" id="UP000587527">
    <property type="component" value="Unassembled WGS sequence"/>
</dbReference>
<proteinExistence type="predicted"/>
<dbReference type="RefSeq" id="WP_184839273.1">
    <property type="nucleotide sequence ID" value="NZ_JACHMN010000002.1"/>
</dbReference>
<evidence type="ECO:0008006" key="5">
    <source>
        <dbReference type="Google" id="ProtNLM"/>
    </source>
</evidence>
<keyword evidence="2" id="KW-0732">Signal</keyword>
<evidence type="ECO:0000256" key="1">
    <source>
        <dbReference type="SAM" id="MobiDB-lite"/>
    </source>
</evidence>
<name>A0A841BV18_9ACTN</name>
<dbReference type="EMBL" id="JACHMN010000002">
    <property type="protein sequence ID" value="MBB5871306.1"/>
    <property type="molecule type" value="Genomic_DNA"/>
</dbReference>
<feature type="chain" id="PRO_5039459110" description="Lipoprotein" evidence="2">
    <location>
        <begin position="21"/>
        <end position="131"/>
    </location>
</feature>
<dbReference type="PROSITE" id="PS51257">
    <property type="entry name" value="PROKAR_LIPOPROTEIN"/>
    <property type="match status" value="1"/>
</dbReference>
<comment type="caution">
    <text evidence="3">The sequence shown here is derived from an EMBL/GenBank/DDBJ whole genome shotgun (WGS) entry which is preliminary data.</text>
</comment>
<sequence length="131" mass="13352">MNRTVAGFMLVVGLSTVAGCADQPDPSASPTAPVTSPAGSGLPTMTPPTAPPKSPTDALPTDVVVGRITKGGTGPCYGLITDDDKQYALYSTAGTTLTEGQVVRVQTAPLLIKIYCGPGEHRSIVKVEPVS</sequence>
<feature type="signal peptide" evidence="2">
    <location>
        <begin position="1"/>
        <end position="20"/>
    </location>
</feature>
<reference evidence="3 4" key="1">
    <citation type="submission" date="2020-08" db="EMBL/GenBank/DDBJ databases">
        <title>Sequencing the genomes of 1000 actinobacteria strains.</title>
        <authorList>
            <person name="Klenk H.-P."/>
        </authorList>
    </citation>
    <scope>NUCLEOTIDE SEQUENCE [LARGE SCALE GENOMIC DNA]</scope>
    <source>
        <strain evidence="3 4">DSM 45362</strain>
    </source>
</reference>
<keyword evidence="4" id="KW-1185">Reference proteome</keyword>
<protein>
    <recommendedName>
        <fullName evidence="5">Lipoprotein</fullName>
    </recommendedName>
</protein>
<feature type="compositionally biased region" description="Pro residues" evidence="1">
    <location>
        <begin position="45"/>
        <end position="54"/>
    </location>
</feature>
<evidence type="ECO:0000313" key="3">
    <source>
        <dbReference type="EMBL" id="MBB5871306.1"/>
    </source>
</evidence>
<feature type="region of interest" description="Disordered" evidence="1">
    <location>
        <begin position="23"/>
        <end position="60"/>
    </location>
</feature>
<evidence type="ECO:0000256" key="2">
    <source>
        <dbReference type="SAM" id="SignalP"/>
    </source>
</evidence>
<gene>
    <name evidence="3" type="ORF">F4553_004685</name>
</gene>
<organism evidence="3 4">
    <name type="scientific">Allocatelliglobosispora scoriae</name>
    <dbReference type="NCBI Taxonomy" id="643052"/>
    <lineage>
        <taxon>Bacteria</taxon>
        <taxon>Bacillati</taxon>
        <taxon>Actinomycetota</taxon>
        <taxon>Actinomycetes</taxon>
        <taxon>Micromonosporales</taxon>
        <taxon>Micromonosporaceae</taxon>
        <taxon>Allocatelliglobosispora</taxon>
    </lineage>
</organism>
<dbReference type="AlphaFoldDB" id="A0A841BV18"/>
<evidence type="ECO:0000313" key="4">
    <source>
        <dbReference type="Proteomes" id="UP000587527"/>
    </source>
</evidence>
<feature type="compositionally biased region" description="Low complexity" evidence="1">
    <location>
        <begin position="24"/>
        <end position="38"/>
    </location>
</feature>